<protein>
    <submittedName>
        <fullName evidence="3">AAA ATPase domain-containing protein</fullName>
    </submittedName>
</protein>
<keyword evidence="4" id="KW-1185">Reference proteome</keyword>
<reference evidence="4" key="1">
    <citation type="submission" date="2016-06" db="EMBL/GenBank/DDBJ databases">
        <authorList>
            <person name="Varghese N."/>
            <person name="Submissions Spin"/>
        </authorList>
    </citation>
    <scope>NUCLEOTIDE SEQUENCE [LARGE SCALE GENOMIC DNA]</scope>
    <source>
        <strain evidence="4">DSM 45160</strain>
    </source>
</reference>
<dbReference type="SUPFAM" id="SSF52540">
    <property type="entry name" value="P-loop containing nucleoside triphosphate hydrolases"/>
    <property type="match status" value="1"/>
</dbReference>
<feature type="region of interest" description="Disordered" evidence="1">
    <location>
        <begin position="562"/>
        <end position="589"/>
    </location>
</feature>
<evidence type="ECO:0000313" key="3">
    <source>
        <dbReference type="EMBL" id="SCF06374.1"/>
    </source>
</evidence>
<name>A0A1C4XDJ6_9ACTN</name>
<dbReference type="InterPro" id="IPR041664">
    <property type="entry name" value="AAA_16"/>
</dbReference>
<dbReference type="Proteomes" id="UP000198224">
    <property type="component" value="Chromosome I"/>
</dbReference>
<proteinExistence type="predicted"/>
<feature type="region of interest" description="Disordered" evidence="1">
    <location>
        <begin position="1"/>
        <end position="21"/>
    </location>
</feature>
<feature type="domain" description="Orc1-like AAA ATPase" evidence="2">
    <location>
        <begin position="25"/>
        <end position="74"/>
    </location>
</feature>
<dbReference type="InterPro" id="IPR027417">
    <property type="entry name" value="P-loop_NTPase"/>
</dbReference>
<feature type="compositionally biased region" description="Polar residues" evidence="1">
    <location>
        <begin position="567"/>
        <end position="581"/>
    </location>
</feature>
<dbReference type="AlphaFoldDB" id="A0A1C4XDJ6"/>
<evidence type="ECO:0000259" key="2">
    <source>
        <dbReference type="Pfam" id="PF13191"/>
    </source>
</evidence>
<gene>
    <name evidence="3" type="ORF">GA0070612_3469</name>
</gene>
<sequence>MPSPPGGEESRPGRPSGSTYPHYMIGRRRELAAVRRLLDGAVAGRGGCLIVVGPPGSGKTALGDAAADLARQRGLPVDRSTAADGAGPRLVILDDLDQATTEADLDQLVRGGAAVLATTVEARHPCQHLYLAPLTEAELAAALPGMPNGTVHAVWLLTAGWPGPALDLAAAVPPGAGEDAVVEFALTSPSRGQFLTLDTGLVRLLEDAASRALPPATRARVLVRLAGEMLGDPSAPARRRELVDEAVRLARDSDEPGTLAEVLDGRLHALWDPAAADERLSTASQIIDLSRRAGDAVLERRGLFWRFVALAELGDLDAAEAALVAYARAGERDGDPEAAVIALSRHAVLALVRGRFELAEALAVEVTEAGRRVGLADAYRLTASVRGRLALLRGDAAGEVATLRALARRLPGHFFEVTAARALAESGQITEALLEVDRLLPSVLAGAGPRWLGAVADLAFVASFGAAPTAAAALYDALLPYAGRLVVWGGANTIAGPVEDYLGRLAARLGRSDEARAHFDRAVAQEKRLGALPWLAATLAARGDRAQAASIAEGLGLPVPAGLPVSSDETSPPTASDNPSAAHTEPGADVWRLGRDGDDWIIDAGTEHARLRDVRGFHFLRTLLAAPGQEIAALDLAAGGAGLVGSAPGPVLDTEARAAYRKRLDDLARQMDVADRTGDVELAATFAAERSALLAELRRAAGLGGRTRSHSAEAERARVNATRALRAVLTRLEPVAPIVAAHLRASVHTGSYFRYQPAAGGPTRWQL</sequence>
<dbReference type="EMBL" id="LT607409">
    <property type="protein sequence ID" value="SCF06374.1"/>
    <property type="molecule type" value="Genomic_DNA"/>
</dbReference>
<organism evidence="3 4">
    <name type="scientific">Micromonospora chokoriensis</name>
    <dbReference type="NCBI Taxonomy" id="356851"/>
    <lineage>
        <taxon>Bacteria</taxon>
        <taxon>Bacillati</taxon>
        <taxon>Actinomycetota</taxon>
        <taxon>Actinomycetes</taxon>
        <taxon>Micromonosporales</taxon>
        <taxon>Micromonosporaceae</taxon>
        <taxon>Micromonospora</taxon>
    </lineage>
</organism>
<dbReference type="Pfam" id="PF13191">
    <property type="entry name" value="AAA_16"/>
    <property type="match status" value="1"/>
</dbReference>
<evidence type="ECO:0000256" key="1">
    <source>
        <dbReference type="SAM" id="MobiDB-lite"/>
    </source>
</evidence>
<evidence type="ECO:0000313" key="4">
    <source>
        <dbReference type="Proteomes" id="UP000198224"/>
    </source>
</evidence>
<accession>A0A1C4XDJ6</accession>